<evidence type="ECO:0000313" key="2">
    <source>
        <dbReference type="EMBL" id="MEZ8184017.1"/>
    </source>
</evidence>
<evidence type="ECO:0000313" key="3">
    <source>
        <dbReference type="Proteomes" id="UP001569200"/>
    </source>
</evidence>
<protein>
    <submittedName>
        <fullName evidence="2">Uncharacterized protein</fullName>
    </submittedName>
</protein>
<keyword evidence="1" id="KW-1133">Transmembrane helix</keyword>
<feature type="transmembrane region" description="Helical" evidence="1">
    <location>
        <begin position="158"/>
        <end position="179"/>
    </location>
</feature>
<dbReference type="RefSeq" id="WP_371691491.1">
    <property type="nucleotide sequence ID" value="NZ_JBGOOW010000079.1"/>
</dbReference>
<accession>A0ABV4M046</accession>
<dbReference type="Proteomes" id="UP001569200">
    <property type="component" value="Unassembled WGS sequence"/>
</dbReference>
<sequence>MDNLSFSLLLIFIFSLVTMGLLKAQKKIMPKRYFHYERLIDGLDEDISFLGALFRSSIPVFTGFLAGLTALYFGYSENIKLVGASVGFFSAFCLVWPDYYNPELISPNYARQKAKLYMLYIMVAVIFTVGGFFGAFLAPFGVGIDTSAATSNLDFKDIFNGIVGAIIFSVLTGGLKLLVASFKQEE</sequence>
<feature type="transmembrane region" description="Helical" evidence="1">
    <location>
        <begin position="79"/>
        <end position="96"/>
    </location>
</feature>
<feature type="transmembrane region" description="Helical" evidence="1">
    <location>
        <begin position="6"/>
        <end position="24"/>
    </location>
</feature>
<keyword evidence="1" id="KW-0812">Transmembrane</keyword>
<organism evidence="2 3">
    <name type="scientific">Vibrio splendidus</name>
    <dbReference type="NCBI Taxonomy" id="29497"/>
    <lineage>
        <taxon>Bacteria</taxon>
        <taxon>Pseudomonadati</taxon>
        <taxon>Pseudomonadota</taxon>
        <taxon>Gammaproteobacteria</taxon>
        <taxon>Vibrionales</taxon>
        <taxon>Vibrionaceae</taxon>
        <taxon>Vibrio</taxon>
    </lineage>
</organism>
<proteinExistence type="predicted"/>
<keyword evidence="1" id="KW-0472">Membrane</keyword>
<reference evidence="2 3" key="1">
    <citation type="submission" date="2024-06" db="EMBL/GenBank/DDBJ databases">
        <authorList>
            <person name="Steensen K."/>
            <person name="Seneca J."/>
            <person name="Bartlau N."/>
            <person name="Yu A.X."/>
            <person name="Polz M.F."/>
        </authorList>
    </citation>
    <scope>NUCLEOTIDE SEQUENCE [LARGE SCALE GENOMIC DNA]</scope>
    <source>
        <strain evidence="2 3">1F145</strain>
    </source>
</reference>
<name>A0ABV4M046_VIBSP</name>
<evidence type="ECO:0000256" key="1">
    <source>
        <dbReference type="SAM" id="Phobius"/>
    </source>
</evidence>
<feature type="transmembrane region" description="Helical" evidence="1">
    <location>
        <begin position="117"/>
        <end position="138"/>
    </location>
</feature>
<comment type="caution">
    <text evidence="2">The sequence shown here is derived from an EMBL/GenBank/DDBJ whole genome shotgun (WGS) entry which is preliminary data.</text>
</comment>
<keyword evidence="3" id="KW-1185">Reference proteome</keyword>
<gene>
    <name evidence="2" type="ORF">ACED33_25475</name>
</gene>
<feature type="transmembrane region" description="Helical" evidence="1">
    <location>
        <begin position="52"/>
        <end position="73"/>
    </location>
</feature>
<dbReference type="EMBL" id="JBGOOW010000079">
    <property type="protein sequence ID" value="MEZ8184017.1"/>
    <property type="molecule type" value="Genomic_DNA"/>
</dbReference>